<dbReference type="HOGENOM" id="CLU_004498_6_0_1"/>
<reference evidence="8" key="2">
    <citation type="submission" date="2015-01" db="EMBL/GenBank/DDBJ databases">
        <title>Evolutionary Origins and Diversification of the Mycorrhizal Mutualists.</title>
        <authorList>
            <consortium name="DOE Joint Genome Institute"/>
            <consortium name="Mycorrhizal Genomics Consortium"/>
            <person name="Kohler A."/>
            <person name="Kuo A."/>
            <person name="Nagy L.G."/>
            <person name="Floudas D."/>
            <person name="Copeland A."/>
            <person name="Barry K.W."/>
            <person name="Cichocki N."/>
            <person name="Veneault-Fourrey C."/>
            <person name="LaButti K."/>
            <person name="Lindquist E.A."/>
            <person name="Lipzen A."/>
            <person name="Lundell T."/>
            <person name="Morin E."/>
            <person name="Murat C."/>
            <person name="Riley R."/>
            <person name="Ohm R."/>
            <person name="Sun H."/>
            <person name="Tunlid A."/>
            <person name="Henrissat B."/>
            <person name="Grigoriev I.V."/>
            <person name="Hibbett D.S."/>
            <person name="Martin F."/>
        </authorList>
    </citation>
    <scope>NUCLEOTIDE SEQUENCE [LARGE SCALE GENOMIC DNA]</scope>
    <source>
        <strain evidence="8">MUT 4182</strain>
    </source>
</reference>
<dbReference type="Gene3D" id="3.50.50.60">
    <property type="entry name" value="FAD/NAD(P)-binding domain"/>
    <property type="match status" value="1"/>
</dbReference>
<name>A0A0C3QFB0_9AGAM</name>
<dbReference type="PRINTS" id="PR00757">
    <property type="entry name" value="AMINEOXDASEF"/>
</dbReference>
<evidence type="ECO:0000313" key="8">
    <source>
        <dbReference type="Proteomes" id="UP000054248"/>
    </source>
</evidence>
<evidence type="ECO:0000256" key="3">
    <source>
        <dbReference type="PIRSR" id="PIRSR601613-1"/>
    </source>
</evidence>
<feature type="domain" description="Amine oxidase" evidence="6">
    <location>
        <begin position="41"/>
        <end position="480"/>
    </location>
</feature>
<evidence type="ECO:0000256" key="5">
    <source>
        <dbReference type="SAM" id="SignalP"/>
    </source>
</evidence>
<feature type="signal peptide" evidence="5">
    <location>
        <begin position="1"/>
        <end position="16"/>
    </location>
</feature>
<keyword evidence="4" id="KW-0274">FAD</keyword>
<dbReference type="AlphaFoldDB" id="A0A0C3QFB0"/>
<dbReference type="OrthoDB" id="5046242at2759"/>
<dbReference type="Gene3D" id="3.90.660.10">
    <property type="match status" value="1"/>
</dbReference>
<reference evidence="7 8" key="1">
    <citation type="submission" date="2014-04" db="EMBL/GenBank/DDBJ databases">
        <authorList>
            <consortium name="DOE Joint Genome Institute"/>
            <person name="Kuo A."/>
            <person name="Girlanda M."/>
            <person name="Perotto S."/>
            <person name="Kohler A."/>
            <person name="Nagy L.G."/>
            <person name="Floudas D."/>
            <person name="Copeland A."/>
            <person name="Barry K.W."/>
            <person name="Cichocki N."/>
            <person name="Veneault-Fourrey C."/>
            <person name="LaButti K."/>
            <person name="Lindquist E.A."/>
            <person name="Lipzen A."/>
            <person name="Lundell T."/>
            <person name="Morin E."/>
            <person name="Murat C."/>
            <person name="Sun H."/>
            <person name="Tunlid A."/>
            <person name="Henrissat B."/>
            <person name="Grigoriev I.V."/>
            <person name="Hibbett D.S."/>
            <person name="Martin F."/>
            <person name="Nordberg H.P."/>
            <person name="Cantor M.N."/>
            <person name="Hua S.X."/>
        </authorList>
    </citation>
    <scope>NUCLEOTIDE SEQUENCE [LARGE SCALE GENOMIC DNA]</scope>
    <source>
        <strain evidence="7 8">MUT 4182</strain>
    </source>
</reference>
<dbReference type="InterPro" id="IPR002937">
    <property type="entry name" value="Amino_oxidase"/>
</dbReference>
<organism evidence="7 8">
    <name type="scientific">Tulasnella calospora MUT 4182</name>
    <dbReference type="NCBI Taxonomy" id="1051891"/>
    <lineage>
        <taxon>Eukaryota</taxon>
        <taxon>Fungi</taxon>
        <taxon>Dikarya</taxon>
        <taxon>Basidiomycota</taxon>
        <taxon>Agaricomycotina</taxon>
        <taxon>Agaricomycetes</taxon>
        <taxon>Cantharellales</taxon>
        <taxon>Tulasnellaceae</taxon>
        <taxon>Tulasnella</taxon>
    </lineage>
</organism>
<proteinExistence type="inferred from homology"/>
<evidence type="ECO:0000256" key="4">
    <source>
        <dbReference type="RuleBase" id="RU362067"/>
    </source>
</evidence>
<dbReference type="SUPFAM" id="SSF51905">
    <property type="entry name" value="FAD/NAD(P)-binding domain"/>
    <property type="match status" value="1"/>
</dbReference>
<evidence type="ECO:0000313" key="7">
    <source>
        <dbReference type="EMBL" id="KIO24756.1"/>
    </source>
</evidence>
<dbReference type="Proteomes" id="UP000054248">
    <property type="component" value="Unassembled WGS sequence"/>
</dbReference>
<comment type="similarity">
    <text evidence="4">Belongs to the flavin monoamine oxidase family.</text>
</comment>
<dbReference type="STRING" id="1051891.A0A0C3QFB0"/>
<feature type="binding site" evidence="3">
    <location>
        <begin position="62"/>
        <end position="63"/>
    </location>
    <ligand>
        <name>FAD</name>
        <dbReference type="ChEBI" id="CHEBI:57692"/>
    </ligand>
</feature>
<dbReference type="PANTHER" id="PTHR10742">
    <property type="entry name" value="FLAVIN MONOAMINE OXIDASE"/>
    <property type="match status" value="1"/>
</dbReference>
<feature type="chain" id="PRO_5002168398" description="Amine oxidase" evidence="5">
    <location>
        <begin position="17"/>
        <end position="515"/>
    </location>
</feature>
<accession>A0A0C3QFB0</accession>
<evidence type="ECO:0000259" key="6">
    <source>
        <dbReference type="Pfam" id="PF01593"/>
    </source>
</evidence>
<keyword evidence="2 4" id="KW-0560">Oxidoreductase</keyword>
<dbReference type="GO" id="GO:0006598">
    <property type="term" value="P:polyamine catabolic process"/>
    <property type="evidence" value="ECO:0007669"/>
    <property type="project" value="TreeGrafter"/>
</dbReference>
<protein>
    <recommendedName>
        <fullName evidence="4">Amine oxidase</fullName>
        <ecNumber evidence="4">1.4.3.-</ecNumber>
    </recommendedName>
</protein>
<dbReference type="EMBL" id="KN823055">
    <property type="protein sequence ID" value="KIO24756.1"/>
    <property type="molecule type" value="Genomic_DNA"/>
</dbReference>
<evidence type="ECO:0000256" key="1">
    <source>
        <dbReference type="ARBA" id="ARBA00001974"/>
    </source>
</evidence>
<comment type="cofactor">
    <cofactor evidence="1 4">
        <name>FAD</name>
        <dbReference type="ChEBI" id="CHEBI:57692"/>
    </cofactor>
</comment>
<dbReference type="SUPFAM" id="SSF54373">
    <property type="entry name" value="FAD-linked reductases, C-terminal domain"/>
    <property type="match status" value="1"/>
</dbReference>
<gene>
    <name evidence="7" type="ORF">M407DRAFT_212140</name>
</gene>
<sequence length="515" mass="58270">MLSVLLTSFLASFATASPLPTSASPRWTSDTYDVLILGGGVAGVMAAQQLHEAGIENYLIVEARDELGGRMHSYKLDNYTVEVGCNWVQGTQTGNGPINPIYSLALKHKLVTTTNNWEDLQFYDEKGHTDFKDAVRLSVGRSPAPGADAATDDLPLLSGERIDNRKVDLNARSGYSLMGHRIKDKYDWASEYYHFDWEWAQAPEQSSWIATSFNNNFTFDASRGGFSDENLLSVDQKGFKHILQDEAATFLKASNVLLSSTVKDINYSDSGVSVKLESGDELKAKYALVTFSVGVLQHPEDVKFEPAFPDWKQEAIDAMKMGTYTKIFLQWEEKFWDDNEMGLYADPYRRGYYPVWQSLDHERFFPGSGIYFVTITGDESERVENLSDEQVLEEVMGVLKNMYPGKDIPRPKNMHFNRWYNDKLTRGAFSNWPASFYVEHQDNLRAHVNNLYFAGEHTSFEFYGYLQGAYLEGQKAGKAIASCVNGKGCVKSTGGDFHNKNEYFPQWYNVQEVHK</sequence>
<keyword evidence="4" id="KW-0285">Flavoprotein</keyword>
<dbReference type="InterPro" id="IPR050281">
    <property type="entry name" value="Flavin_monoamine_oxidase"/>
</dbReference>
<evidence type="ECO:0000256" key="2">
    <source>
        <dbReference type="ARBA" id="ARBA00023002"/>
    </source>
</evidence>
<keyword evidence="8" id="KW-1185">Reference proteome</keyword>
<dbReference type="EC" id="1.4.3.-" evidence="4"/>
<dbReference type="InterPro" id="IPR036188">
    <property type="entry name" value="FAD/NAD-bd_sf"/>
</dbReference>
<dbReference type="InterPro" id="IPR001613">
    <property type="entry name" value="Flavin_amine_oxidase"/>
</dbReference>
<feature type="binding site" evidence="3">
    <location>
        <position position="262"/>
    </location>
    <ligand>
        <name>FAD</name>
        <dbReference type="ChEBI" id="CHEBI:57692"/>
    </ligand>
</feature>
<dbReference type="Pfam" id="PF01593">
    <property type="entry name" value="Amino_oxidase"/>
    <property type="match status" value="1"/>
</dbReference>
<dbReference type="GO" id="GO:0016491">
    <property type="term" value="F:oxidoreductase activity"/>
    <property type="evidence" value="ECO:0007669"/>
    <property type="project" value="UniProtKB-KW"/>
</dbReference>
<keyword evidence="5" id="KW-0732">Signal</keyword>
<dbReference type="PANTHER" id="PTHR10742:SF313">
    <property type="entry name" value="AMINE OXIDASE"/>
    <property type="match status" value="1"/>
</dbReference>